<keyword evidence="14" id="KW-0732">Signal</keyword>
<evidence type="ECO:0000256" key="6">
    <source>
        <dbReference type="ARBA" id="ARBA00022723"/>
    </source>
</evidence>
<dbReference type="SUPFAM" id="SSF48264">
    <property type="entry name" value="Cytochrome P450"/>
    <property type="match status" value="1"/>
</dbReference>
<dbReference type="InterPro" id="IPR002401">
    <property type="entry name" value="Cyt_P450_E_grp-I"/>
</dbReference>
<dbReference type="GO" id="GO:0004497">
    <property type="term" value="F:monooxygenase activity"/>
    <property type="evidence" value="ECO:0007669"/>
    <property type="project" value="UniProtKB-KW"/>
</dbReference>
<dbReference type="CDD" id="cd20628">
    <property type="entry name" value="CYP4"/>
    <property type="match status" value="1"/>
</dbReference>
<keyword evidence="8" id="KW-0492">Microsome</keyword>
<dbReference type="VEuPathDB" id="VectorBase:MDOA001627"/>
<feature type="binding site" description="axial binding residue" evidence="12">
    <location>
        <position position="455"/>
    </location>
    <ligand>
        <name>heme</name>
        <dbReference type="ChEBI" id="CHEBI:30413"/>
    </ligand>
    <ligandPart>
        <name>Fe</name>
        <dbReference type="ChEBI" id="CHEBI:18248"/>
    </ligandPart>
</feature>
<evidence type="ECO:0000256" key="12">
    <source>
        <dbReference type="PIRSR" id="PIRSR602401-1"/>
    </source>
</evidence>
<dbReference type="PRINTS" id="PR00463">
    <property type="entry name" value="EP450I"/>
</dbReference>
<feature type="signal peptide" evidence="14">
    <location>
        <begin position="1"/>
        <end position="16"/>
    </location>
</feature>
<accession>A0A1I8M655</accession>
<dbReference type="RefSeq" id="XP_005184050.1">
    <property type="nucleotide sequence ID" value="XM_005183993.3"/>
</dbReference>
<reference evidence="15" key="1">
    <citation type="submission" date="2020-05" db="UniProtKB">
        <authorList>
            <consortium name="EnsemblMetazoa"/>
        </authorList>
    </citation>
    <scope>IDENTIFICATION</scope>
    <source>
        <strain evidence="15">Aabys</strain>
    </source>
</reference>
<proteinExistence type="inferred from homology"/>
<reference evidence="17" key="2">
    <citation type="submission" date="2025-04" db="UniProtKB">
        <authorList>
            <consortium name="RefSeq"/>
        </authorList>
    </citation>
    <scope>IDENTIFICATION</scope>
    <source>
        <strain evidence="17">Aabys</strain>
    </source>
</reference>
<dbReference type="GO" id="GO:0005506">
    <property type="term" value="F:iron ion binding"/>
    <property type="evidence" value="ECO:0007669"/>
    <property type="project" value="InterPro"/>
</dbReference>
<evidence type="ECO:0000313" key="16">
    <source>
        <dbReference type="Proteomes" id="UP001652621"/>
    </source>
</evidence>
<evidence type="ECO:0000256" key="3">
    <source>
        <dbReference type="ARBA" id="ARBA00004406"/>
    </source>
</evidence>
<evidence type="ECO:0000256" key="13">
    <source>
        <dbReference type="RuleBase" id="RU000461"/>
    </source>
</evidence>
<protein>
    <submittedName>
        <fullName evidence="17">Probable cytochrome P450 4d14</fullName>
    </submittedName>
</protein>
<gene>
    <name evidence="15" type="primary">101892853</name>
    <name evidence="17" type="synonym">LOC101892853</name>
</gene>
<evidence type="ECO:0000313" key="17">
    <source>
        <dbReference type="RefSeq" id="XP_005184050.1"/>
    </source>
</evidence>
<keyword evidence="10 12" id="KW-0408">Iron</keyword>
<dbReference type="EnsemblMetazoa" id="MDOA001627-RA">
    <property type="protein sequence ID" value="MDOA001627-PA"/>
    <property type="gene ID" value="MDOA001627"/>
</dbReference>
<comment type="cofactor">
    <cofactor evidence="1 12">
        <name>heme</name>
        <dbReference type="ChEBI" id="CHEBI:30413"/>
    </cofactor>
</comment>
<keyword evidence="5 12" id="KW-0349">Heme</keyword>
<dbReference type="KEGG" id="mde:101892853"/>
<sequence length="507" mass="58091">MFVELLLGILVVAIIADTLSKRRRNLMLEKAGIRGPKPVPILGNLLQLLDNNKSSIFNVMDNFTSKYGSIVRLWMANHCILIVRDVKVFEDVFKSSRLITKNSHYGLLEVWLGDGLLMSSGSKWFSRRKIITPTFHFKILEEFVEIFDQQSTVLIKRLMEKADGKTVVRMFPYVCLMALDIITETAMGVKVHAQENPEFPYSKALTETSSIMSDRLIKPFDRFDGYYRIFHNRKYHHLQECIKIMHNFTDQIIAERREALQKSLKKKMLQPVGSADEMGIKKRMALLDVLLQSTVDGKPLSDMDIREEVDTFMFGGHDTTTSSISFTLHLLSRHPEIQEKVLEEIYSVIGEDKEKPVTMKDLHELKYLECVIKESLRLYPSVPMIGRFIEEDIVLNGITIPANTNITLLMYAAMKDPENFPKPEEFLPERFMCTDDANKINPFAYVPFSAGPRNCIGQKFAMAEMKSTISKILRHFELLPLGEEVKPFVKLVLGSETDAQLGLKPRT</sequence>
<feature type="chain" id="PRO_5044559892" evidence="14">
    <location>
        <begin position="17"/>
        <end position="507"/>
    </location>
</feature>
<dbReference type="GO" id="GO:0020037">
    <property type="term" value="F:heme binding"/>
    <property type="evidence" value="ECO:0007669"/>
    <property type="project" value="InterPro"/>
</dbReference>
<dbReference type="OrthoDB" id="1470350at2759"/>
<evidence type="ECO:0000256" key="7">
    <source>
        <dbReference type="ARBA" id="ARBA00022824"/>
    </source>
</evidence>
<keyword evidence="9 13" id="KW-0560">Oxidoreductase</keyword>
<evidence type="ECO:0000256" key="9">
    <source>
        <dbReference type="ARBA" id="ARBA00023002"/>
    </source>
</evidence>
<dbReference type="Proteomes" id="UP001652621">
    <property type="component" value="Unplaced"/>
</dbReference>
<dbReference type="InterPro" id="IPR050196">
    <property type="entry name" value="Cytochrome_P450_Monoox"/>
</dbReference>
<keyword evidence="7" id="KW-0256">Endoplasmic reticulum</keyword>
<comment type="subcellular location">
    <subcellularLocation>
        <location evidence="3">Endoplasmic reticulum membrane</location>
        <topology evidence="3">Peripheral membrane protein</topology>
    </subcellularLocation>
    <subcellularLocation>
        <location evidence="2">Microsome membrane</location>
        <topology evidence="2">Peripheral membrane protein</topology>
    </subcellularLocation>
</comment>
<evidence type="ECO:0000256" key="1">
    <source>
        <dbReference type="ARBA" id="ARBA00001971"/>
    </source>
</evidence>
<evidence type="ECO:0000256" key="8">
    <source>
        <dbReference type="ARBA" id="ARBA00022848"/>
    </source>
</evidence>
<dbReference type="Gene3D" id="1.10.630.10">
    <property type="entry name" value="Cytochrome P450"/>
    <property type="match status" value="1"/>
</dbReference>
<name>A0A1I8M655_MUSDO</name>
<dbReference type="InterPro" id="IPR017972">
    <property type="entry name" value="Cyt_P450_CS"/>
</dbReference>
<comment type="similarity">
    <text evidence="4 13">Belongs to the cytochrome P450 family.</text>
</comment>
<evidence type="ECO:0000256" key="10">
    <source>
        <dbReference type="ARBA" id="ARBA00023004"/>
    </source>
</evidence>
<dbReference type="GO" id="GO:0005789">
    <property type="term" value="C:endoplasmic reticulum membrane"/>
    <property type="evidence" value="ECO:0007669"/>
    <property type="project" value="UniProtKB-SubCell"/>
</dbReference>
<keyword evidence="11 13" id="KW-0503">Monooxygenase</keyword>
<evidence type="ECO:0000256" key="11">
    <source>
        <dbReference type="ARBA" id="ARBA00023033"/>
    </source>
</evidence>
<dbReference type="PROSITE" id="PS00086">
    <property type="entry name" value="CYTOCHROME_P450"/>
    <property type="match status" value="1"/>
</dbReference>
<evidence type="ECO:0000256" key="2">
    <source>
        <dbReference type="ARBA" id="ARBA00004174"/>
    </source>
</evidence>
<keyword evidence="16" id="KW-1185">Reference proteome</keyword>
<dbReference type="InterPro" id="IPR036396">
    <property type="entry name" value="Cyt_P450_sf"/>
</dbReference>
<dbReference type="FunFam" id="1.10.630.10:FF:000182">
    <property type="entry name" value="Cytochrome P450 3A4"/>
    <property type="match status" value="1"/>
</dbReference>
<evidence type="ECO:0000256" key="4">
    <source>
        <dbReference type="ARBA" id="ARBA00010617"/>
    </source>
</evidence>
<keyword evidence="6 12" id="KW-0479">Metal-binding</keyword>
<organism evidence="15">
    <name type="scientific">Musca domestica</name>
    <name type="common">House fly</name>
    <dbReference type="NCBI Taxonomy" id="7370"/>
    <lineage>
        <taxon>Eukaryota</taxon>
        <taxon>Metazoa</taxon>
        <taxon>Ecdysozoa</taxon>
        <taxon>Arthropoda</taxon>
        <taxon>Hexapoda</taxon>
        <taxon>Insecta</taxon>
        <taxon>Pterygota</taxon>
        <taxon>Neoptera</taxon>
        <taxon>Endopterygota</taxon>
        <taxon>Diptera</taxon>
        <taxon>Brachycera</taxon>
        <taxon>Muscomorpha</taxon>
        <taxon>Muscoidea</taxon>
        <taxon>Muscidae</taxon>
        <taxon>Musca</taxon>
    </lineage>
</organism>
<evidence type="ECO:0000256" key="14">
    <source>
        <dbReference type="SAM" id="SignalP"/>
    </source>
</evidence>
<dbReference type="PANTHER" id="PTHR24291:SF187">
    <property type="entry name" value="CYTOCHROME P450 4AE1-RELATED"/>
    <property type="match status" value="1"/>
</dbReference>
<dbReference type="GO" id="GO:0016705">
    <property type="term" value="F:oxidoreductase activity, acting on paired donors, with incorporation or reduction of molecular oxygen"/>
    <property type="evidence" value="ECO:0007669"/>
    <property type="project" value="InterPro"/>
</dbReference>
<dbReference type="eggNOG" id="KOG0157">
    <property type="taxonomic scope" value="Eukaryota"/>
</dbReference>
<dbReference type="VEuPathDB" id="VectorBase:MDOMA2_015840"/>
<evidence type="ECO:0000256" key="5">
    <source>
        <dbReference type="ARBA" id="ARBA00022617"/>
    </source>
</evidence>
<dbReference type="PANTHER" id="PTHR24291">
    <property type="entry name" value="CYTOCHROME P450 FAMILY 4"/>
    <property type="match status" value="1"/>
</dbReference>
<dbReference type="InterPro" id="IPR001128">
    <property type="entry name" value="Cyt_P450"/>
</dbReference>
<dbReference type="AlphaFoldDB" id="A0A1I8M655"/>
<dbReference type="STRING" id="7370.A0A1I8M655"/>
<dbReference type="PRINTS" id="PR00385">
    <property type="entry name" value="P450"/>
</dbReference>
<evidence type="ECO:0000313" key="15">
    <source>
        <dbReference type="EnsemblMetazoa" id="MDOA001627-PA"/>
    </source>
</evidence>
<dbReference type="Pfam" id="PF00067">
    <property type="entry name" value="p450"/>
    <property type="match status" value="1"/>
</dbReference>
<dbReference type="GeneID" id="101892853"/>